<evidence type="ECO:0000256" key="3">
    <source>
        <dbReference type="ARBA" id="ARBA00022801"/>
    </source>
</evidence>
<dbReference type="Proteomes" id="UP001183420">
    <property type="component" value="Unassembled WGS sequence"/>
</dbReference>
<evidence type="ECO:0000256" key="7">
    <source>
        <dbReference type="SAM" id="SignalP"/>
    </source>
</evidence>
<sequence length="471" mass="47659">MHPARRVRAMALSAALVAVAVPGLLVPGGAAHSAEPPAGAATGLSQPRNLVVGYEPGSPEASSDEAVRESVRTMAAGDEQPLTFQRRLATGAVLLSVDQGAATSARPLDDLAARLAAEENVAYAEPDVVAGPMADPDDPGYPLQWDLHEEPAGMNVPPAWELATGEGVNVAVIDTGHVTHSDLEAQVVDGYDFVSDPTRARDGDGRDSDYHDPGDWSDANVCAPDTPARTSSWHGTHVEGTVAAETGNGQGVASTAYGATVQPVRVLGLCGGDSSDIAEAIIWAAGGSVPDLPDNPTPAQVVNLSLGGKSPCTTLYQDAIDFAVEQGTTVVVAAGNSDDDASLYAPANCEDVITVAASNRAGDRAYFSNHGSAVEITAPGGGGPNLDDNILSTYNTGATAPADESYWYLQGTSQATPHVSALAALLLERAPSLSPAGVLDAITATARPIDSCGADCGAGLADAGAAVASLG</sequence>
<feature type="region of interest" description="Disordered" evidence="6">
    <location>
        <begin position="194"/>
        <end position="216"/>
    </location>
</feature>
<dbReference type="InterPro" id="IPR023828">
    <property type="entry name" value="Peptidase_S8_Ser-AS"/>
</dbReference>
<keyword evidence="3 5" id="KW-0378">Hydrolase</keyword>
<dbReference type="RefSeq" id="WP_311604010.1">
    <property type="nucleotide sequence ID" value="NZ_JAVREM010000083.1"/>
</dbReference>
<dbReference type="CDD" id="cd07496">
    <property type="entry name" value="Peptidases_S8_13"/>
    <property type="match status" value="1"/>
</dbReference>
<evidence type="ECO:0000256" key="6">
    <source>
        <dbReference type="SAM" id="MobiDB-lite"/>
    </source>
</evidence>
<feature type="active site" description="Charge relay system" evidence="5">
    <location>
        <position position="413"/>
    </location>
</feature>
<feature type="active site" description="Charge relay system" evidence="5">
    <location>
        <position position="234"/>
    </location>
</feature>
<evidence type="ECO:0000313" key="10">
    <source>
        <dbReference type="Proteomes" id="UP001183420"/>
    </source>
</evidence>
<accession>A0ABU2LZL8</accession>
<dbReference type="PANTHER" id="PTHR43806">
    <property type="entry name" value="PEPTIDASE S8"/>
    <property type="match status" value="1"/>
</dbReference>
<comment type="caution">
    <text evidence="9">The sequence shown here is derived from an EMBL/GenBank/DDBJ whole genome shotgun (WGS) entry which is preliminary data.</text>
</comment>
<keyword evidence="2 5" id="KW-0645">Protease</keyword>
<evidence type="ECO:0000256" key="5">
    <source>
        <dbReference type="PROSITE-ProRule" id="PRU01240"/>
    </source>
</evidence>
<keyword evidence="10" id="KW-1185">Reference proteome</keyword>
<feature type="chain" id="PRO_5045489064" evidence="7">
    <location>
        <begin position="34"/>
        <end position="471"/>
    </location>
</feature>
<protein>
    <submittedName>
        <fullName evidence="9">S8 family peptidase</fullName>
        <ecNumber evidence="9">3.4.-.-</ecNumber>
    </submittedName>
</protein>
<dbReference type="EMBL" id="JAVREM010000083">
    <property type="protein sequence ID" value="MDT0323029.1"/>
    <property type="molecule type" value="Genomic_DNA"/>
</dbReference>
<keyword evidence="7" id="KW-0732">Signal</keyword>
<name>A0ABU2LZL8_9ACTN</name>
<dbReference type="Pfam" id="PF00082">
    <property type="entry name" value="Peptidase_S8"/>
    <property type="match status" value="1"/>
</dbReference>
<evidence type="ECO:0000256" key="4">
    <source>
        <dbReference type="ARBA" id="ARBA00022825"/>
    </source>
</evidence>
<dbReference type="InterPro" id="IPR015500">
    <property type="entry name" value="Peptidase_S8_subtilisin-rel"/>
</dbReference>
<gene>
    <name evidence="9" type="ORF">RNC47_32430</name>
</gene>
<evidence type="ECO:0000256" key="2">
    <source>
        <dbReference type="ARBA" id="ARBA00022670"/>
    </source>
</evidence>
<dbReference type="EC" id="3.4.-.-" evidence="9"/>
<organism evidence="9 10">
    <name type="scientific">Streptomyces millisiae</name>
    <dbReference type="NCBI Taxonomy" id="3075542"/>
    <lineage>
        <taxon>Bacteria</taxon>
        <taxon>Bacillati</taxon>
        <taxon>Actinomycetota</taxon>
        <taxon>Actinomycetes</taxon>
        <taxon>Kitasatosporales</taxon>
        <taxon>Streptomycetaceae</taxon>
        <taxon>Streptomyces</taxon>
    </lineage>
</organism>
<comment type="similarity">
    <text evidence="1 5">Belongs to the peptidase S8 family.</text>
</comment>
<dbReference type="InterPro" id="IPR000209">
    <property type="entry name" value="Peptidase_S8/S53_dom"/>
</dbReference>
<feature type="domain" description="Peptidase S8/S53" evidence="8">
    <location>
        <begin position="165"/>
        <end position="447"/>
    </location>
</feature>
<reference evidence="10" key="1">
    <citation type="submission" date="2023-07" db="EMBL/GenBank/DDBJ databases">
        <title>30 novel species of actinomycetes from the DSMZ collection.</title>
        <authorList>
            <person name="Nouioui I."/>
        </authorList>
    </citation>
    <scope>NUCLEOTIDE SEQUENCE [LARGE SCALE GENOMIC DNA]</scope>
    <source>
        <strain evidence="10">DSM 44918</strain>
    </source>
</reference>
<keyword evidence="4 5" id="KW-0720">Serine protease</keyword>
<dbReference type="Gene3D" id="3.40.50.200">
    <property type="entry name" value="Peptidase S8/S53 domain"/>
    <property type="match status" value="1"/>
</dbReference>
<proteinExistence type="inferred from homology"/>
<feature type="compositionally biased region" description="Basic and acidic residues" evidence="6">
    <location>
        <begin position="198"/>
        <end position="214"/>
    </location>
</feature>
<dbReference type="SUPFAM" id="SSF52743">
    <property type="entry name" value="Subtilisin-like"/>
    <property type="match status" value="1"/>
</dbReference>
<dbReference type="PANTHER" id="PTHR43806:SF11">
    <property type="entry name" value="CEREVISIN-RELATED"/>
    <property type="match status" value="1"/>
</dbReference>
<dbReference type="GO" id="GO:0016787">
    <property type="term" value="F:hydrolase activity"/>
    <property type="evidence" value="ECO:0007669"/>
    <property type="project" value="UniProtKB-KW"/>
</dbReference>
<dbReference type="InterPro" id="IPR036852">
    <property type="entry name" value="Peptidase_S8/S53_dom_sf"/>
</dbReference>
<evidence type="ECO:0000259" key="8">
    <source>
        <dbReference type="Pfam" id="PF00082"/>
    </source>
</evidence>
<dbReference type="PRINTS" id="PR00723">
    <property type="entry name" value="SUBTILISIN"/>
</dbReference>
<feature type="signal peptide" evidence="7">
    <location>
        <begin position="1"/>
        <end position="33"/>
    </location>
</feature>
<evidence type="ECO:0000313" key="9">
    <source>
        <dbReference type="EMBL" id="MDT0323029.1"/>
    </source>
</evidence>
<dbReference type="InterPro" id="IPR034176">
    <property type="entry name" value="Peptidases_S8_13"/>
</dbReference>
<dbReference type="InterPro" id="IPR050131">
    <property type="entry name" value="Peptidase_S8_subtilisin-like"/>
</dbReference>
<dbReference type="PROSITE" id="PS00138">
    <property type="entry name" value="SUBTILASE_SER"/>
    <property type="match status" value="1"/>
</dbReference>
<feature type="active site" description="Charge relay system" evidence="5">
    <location>
        <position position="174"/>
    </location>
</feature>
<evidence type="ECO:0000256" key="1">
    <source>
        <dbReference type="ARBA" id="ARBA00011073"/>
    </source>
</evidence>
<dbReference type="PROSITE" id="PS51892">
    <property type="entry name" value="SUBTILASE"/>
    <property type="match status" value="1"/>
</dbReference>